<feature type="chain" id="PRO_5003698080" description="Translation initiation factor 2" evidence="1">
    <location>
        <begin position="18"/>
        <end position="135"/>
    </location>
</feature>
<dbReference type="PATRIC" id="fig|864069.3.peg.4051"/>
<dbReference type="HOGENOM" id="CLU_131330_0_0_5"/>
<organism evidence="2 3">
    <name type="scientific">Microvirga lotononidis</name>
    <dbReference type="NCBI Taxonomy" id="864069"/>
    <lineage>
        <taxon>Bacteria</taxon>
        <taxon>Pseudomonadati</taxon>
        <taxon>Pseudomonadota</taxon>
        <taxon>Alphaproteobacteria</taxon>
        <taxon>Hyphomicrobiales</taxon>
        <taxon>Methylobacteriaceae</taxon>
        <taxon>Microvirga</taxon>
    </lineage>
</organism>
<feature type="signal peptide" evidence="1">
    <location>
        <begin position="1"/>
        <end position="17"/>
    </location>
</feature>
<dbReference type="EMBL" id="JH660645">
    <property type="protein sequence ID" value="EIM27171.1"/>
    <property type="molecule type" value="Genomic_DNA"/>
</dbReference>
<name>I4YT79_9HYPH</name>
<evidence type="ECO:0008006" key="4">
    <source>
        <dbReference type="Google" id="ProtNLM"/>
    </source>
</evidence>
<evidence type="ECO:0000313" key="3">
    <source>
        <dbReference type="Proteomes" id="UP000003947"/>
    </source>
</evidence>
<proteinExistence type="predicted"/>
<keyword evidence="3" id="KW-1185">Reference proteome</keyword>
<reference evidence="2 3" key="1">
    <citation type="submission" date="2012-02" db="EMBL/GenBank/DDBJ databases">
        <title>Improved High-Quality Draft sequence of Microvirga sp. WSM3557.</title>
        <authorList>
            <consortium name="US DOE Joint Genome Institute"/>
            <person name="Lucas S."/>
            <person name="Han J."/>
            <person name="Lapidus A."/>
            <person name="Cheng J.-F."/>
            <person name="Goodwin L."/>
            <person name="Pitluck S."/>
            <person name="Peters L."/>
            <person name="Zhang X."/>
            <person name="Detter J.C."/>
            <person name="Han C."/>
            <person name="Tapia R."/>
            <person name="Land M."/>
            <person name="Hauser L."/>
            <person name="Kyrpides N."/>
            <person name="Ivanova N."/>
            <person name="Pagani I."/>
            <person name="Brau L."/>
            <person name="Yates R."/>
            <person name="O'Hara G."/>
            <person name="Rui T."/>
            <person name="Howieson J."/>
            <person name="Reeve W."/>
            <person name="Woyke T."/>
        </authorList>
    </citation>
    <scope>NUCLEOTIDE SEQUENCE [LARGE SCALE GENOMIC DNA]</scope>
    <source>
        <strain evidence="2 3">WSM3557</strain>
    </source>
</reference>
<gene>
    <name evidence="2" type="ORF">MicloDRAFT_00037260</name>
</gene>
<protein>
    <recommendedName>
        <fullName evidence="4">Translation initiation factor 2</fullName>
    </recommendedName>
</protein>
<dbReference type="RefSeq" id="WP_009763221.1">
    <property type="nucleotide sequence ID" value="NZ_CP141048.1"/>
</dbReference>
<dbReference type="Proteomes" id="UP000003947">
    <property type="component" value="Unassembled WGS sequence"/>
</dbReference>
<dbReference type="STRING" id="864069.MicloDRAFT_00037260"/>
<keyword evidence="1" id="KW-0732">Signal</keyword>
<sequence precursor="true">MRMRILSCAVGSLLSLAACNTVTRGTVEEVTISASPASARIRTSLGHECPRSPCVVKVDRKAEFTAYAEARGYRPGLLLVKSTLTDKAAPGVIGNAVLPGGSVGLVLDAANGAMLDHTPNPAHIELVPLGRARGR</sequence>
<dbReference type="AlphaFoldDB" id="I4YT79"/>
<dbReference type="PROSITE" id="PS51257">
    <property type="entry name" value="PROKAR_LIPOPROTEIN"/>
    <property type="match status" value="1"/>
</dbReference>
<accession>I4YT79</accession>
<evidence type="ECO:0000256" key="1">
    <source>
        <dbReference type="SAM" id="SignalP"/>
    </source>
</evidence>
<evidence type="ECO:0000313" key="2">
    <source>
        <dbReference type="EMBL" id="EIM27171.1"/>
    </source>
</evidence>